<organism evidence="2 3">
    <name type="scientific">Agrobacterium tumefaciens str. B6</name>
    <dbReference type="NCBI Taxonomy" id="1183423"/>
    <lineage>
        <taxon>Bacteria</taxon>
        <taxon>Pseudomonadati</taxon>
        <taxon>Pseudomonadota</taxon>
        <taxon>Alphaproteobacteria</taxon>
        <taxon>Hyphomicrobiales</taxon>
        <taxon>Rhizobiaceae</taxon>
        <taxon>Rhizobium/Agrobacterium group</taxon>
        <taxon>Agrobacterium</taxon>
        <taxon>Agrobacterium tumefaciens complex</taxon>
    </lineage>
</organism>
<evidence type="ECO:0000256" key="1">
    <source>
        <dbReference type="SAM" id="MobiDB-lite"/>
    </source>
</evidence>
<comment type="caution">
    <text evidence="2">The sequence shown here is derived from an EMBL/GenBank/DDBJ whole genome shotgun (WGS) entry which is preliminary data.</text>
</comment>
<name>A0A822UYM1_AGRTU</name>
<reference evidence="2 3" key="1">
    <citation type="submission" date="2016-01" db="EMBL/GenBank/DDBJ databases">
        <authorList>
            <person name="Regsiter A."/>
            <person name="william w."/>
        </authorList>
    </citation>
    <scope>NUCLEOTIDE SEQUENCE [LARGE SCALE GENOMIC DNA]</scope>
    <source>
        <strain evidence="2 3">B6</strain>
    </source>
</reference>
<dbReference type="Proteomes" id="UP000192074">
    <property type="component" value="Unassembled WGS sequence"/>
</dbReference>
<protein>
    <submittedName>
        <fullName evidence="2">Uncharacterized protein</fullName>
    </submittedName>
</protein>
<evidence type="ECO:0000313" key="3">
    <source>
        <dbReference type="Proteomes" id="UP000192074"/>
    </source>
</evidence>
<gene>
    <name evidence="2" type="ORF">AGR4A_Cc260140</name>
</gene>
<dbReference type="EMBL" id="FCNL01000019">
    <property type="protein sequence ID" value="CVI17705.1"/>
    <property type="molecule type" value="Genomic_DNA"/>
</dbReference>
<sequence>MTSVTSNGHLLFGPADRKNKDDRQRTEIYMPHEDLGNRQISSQPCRIIAESRCIARSPERLHQVATGVQTRYFYEN</sequence>
<accession>A0A822UYM1</accession>
<dbReference type="AlphaFoldDB" id="A0A822UYM1"/>
<proteinExistence type="predicted"/>
<feature type="region of interest" description="Disordered" evidence="1">
    <location>
        <begin position="1"/>
        <end position="23"/>
    </location>
</feature>
<evidence type="ECO:0000313" key="2">
    <source>
        <dbReference type="EMBL" id="CVI17705.1"/>
    </source>
</evidence>